<protein>
    <recommendedName>
        <fullName evidence="1">Mixed lineage kinase domain-containing protein</fullName>
    </recommendedName>
</protein>
<proteinExistence type="predicted"/>
<dbReference type="InterPro" id="IPR054000">
    <property type="entry name" value="MLKL_N"/>
</dbReference>
<dbReference type="Proteomes" id="UP000250043">
    <property type="component" value="Unassembled WGS sequence"/>
</dbReference>
<dbReference type="Gene3D" id="1.20.930.20">
    <property type="entry name" value="Adaptor protein Cbl, N-terminal domain"/>
    <property type="match status" value="1"/>
</dbReference>
<evidence type="ECO:0000259" key="1">
    <source>
        <dbReference type="Pfam" id="PF22215"/>
    </source>
</evidence>
<accession>A0A8E2ASA9</accession>
<feature type="domain" description="Mixed lineage kinase" evidence="1">
    <location>
        <begin position="40"/>
        <end position="158"/>
    </location>
</feature>
<dbReference type="GO" id="GO:0007166">
    <property type="term" value="P:cell surface receptor signaling pathway"/>
    <property type="evidence" value="ECO:0007669"/>
    <property type="project" value="InterPro"/>
</dbReference>
<sequence length="307" mass="35455">MSLSSPTRHAFARDILGNSIVVLETMREVSSAIPAIPLLGAVLGTAISLIRTMEKVQDAHERSIRLGKRAADLISHVHDAVARDLEGADESIITNLRSLTETLTVIRDDIEKLRKKKWFTRFLRHQSLSDSLDMHVETLDYAWRSFDTCCLITLRQRLERQSKHSEELIARVGELTHHTQRSSMYDDQQLRLFRWHEVRLDRPRGLWHLRDTANGTEHEGEWSGRAIAIRLLHPDSTCQDPADCVKHMSRIRHPFIAQIFGYSHPLTPEKFYVLEIGSRTLRACLDIPDLKRRLRMWIQTLADYDVG</sequence>
<organism evidence="2 3">
    <name type="scientific">Obba rivulosa</name>
    <dbReference type="NCBI Taxonomy" id="1052685"/>
    <lineage>
        <taxon>Eukaryota</taxon>
        <taxon>Fungi</taxon>
        <taxon>Dikarya</taxon>
        <taxon>Basidiomycota</taxon>
        <taxon>Agaricomycotina</taxon>
        <taxon>Agaricomycetes</taxon>
        <taxon>Polyporales</taxon>
        <taxon>Gelatoporiaceae</taxon>
        <taxon>Obba</taxon>
    </lineage>
</organism>
<evidence type="ECO:0000313" key="3">
    <source>
        <dbReference type="Proteomes" id="UP000250043"/>
    </source>
</evidence>
<name>A0A8E2ASA9_9APHY</name>
<dbReference type="AlphaFoldDB" id="A0A8E2ASA9"/>
<evidence type="ECO:0000313" key="2">
    <source>
        <dbReference type="EMBL" id="OCH89691.1"/>
    </source>
</evidence>
<dbReference type="Pfam" id="PF22215">
    <property type="entry name" value="MLKL_N"/>
    <property type="match status" value="1"/>
</dbReference>
<dbReference type="InterPro" id="IPR036537">
    <property type="entry name" value="Adaptor_Cbl_N_dom_sf"/>
</dbReference>
<dbReference type="OrthoDB" id="2795723at2759"/>
<keyword evidence="3" id="KW-1185">Reference proteome</keyword>
<dbReference type="CDD" id="cd21037">
    <property type="entry name" value="MLKL_NTD"/>
    <property type="match status" value="1"/>
</dbReference>
<dbReference type="InterPro" id="IPR059179">
    <property type="entry name" value="MLKL-like_MCAfunc"/>
</dbReference>
<gene>
    <name evidence="2" type="ORF">OBBRIDRAFT_794020</name>
</gene>
<reference evidence="2 3" key="1">
    <citation type="submission" date="2016-07" db="EMBL/GenBank/DDBJ databases">
        <title>Draft genome of the white-rot fungus Obba rivulosa 3A-2.</title>
        <authorList>
            <consortium name="DOE Joint Genome Institute"/>
            <person name="Miettinen O."/>
            <person name="Riley R."/>
            <person name="Acob R."/>
            <person name="Barry K."/>
            <person name="Cullen D."/>
            <person name="De Vries R."/>
            <person name="Hainaut M."/>
            <person name="Hatakka A."/>
            <person name="Henrissat B."/>
            <person name="Hilden K."/>
            <person name="Kuo R."/>
            <person name="Labutti K."/>
            <person name="Lipzen A."/>
            <person name="Makela M.R."/>
            <person name="Sandor L."/>
            <person name="Spatafora J.W."/>
            <person name="Grigoriev I.V."/>
            <person name="Hibbett D.S."/>
        </authorList>
    </citation>
    <scope>NUCLEOTIDE SEQUENCE [LARGE SCALE GENOMIC DNA]</scope>
    <source>
        <strain evidence="2 3">3A-2</strain>
    </source>
</reference>
<dbReference type="EMBL" id="KV722421">
    <property type="protein sequence ID" value="OCH89691.1"/>
    <property type="molecule type" value="Genomic_DNA"/>
</dbReference>